<sequence>MVQGNWYTLRSDAAGQIQGSDPAYGVGQVSAVSGVLQVTLGNLPDVGSQILITWASPVHYAIRAGATADVGAELELRYTLEHAPVVPGTHVATYPVGGIARSTADAGNGNLTGAGVAGTLDYGTGEVILRFTQPPDRGAQIGNAYTWRDGDGLYSGTEATIDGGQFTVPGTAPFRSGGTLTLLTANGAHLAAYITAGGQLRVRGGSHQPAGSYGKWSWADQQLGTFNADTGVATLIWQLSVTAKSWHVVVGGTGGAWTTDAGNWSIVGNAIGIQVERDTEAFDPQAVADEQVFPSEVGLTLDLTTTVGDDVVAGSVLALITGLHYVDRAGSLYIEPSVTTGSGLLAGSIDYNRGLLTLNYWADGVAADPQVLACLTRYGQWSTTAVSFRTAAAPLKSESLQLTATAMDGTALTAYADPNGNITGANITGTVNIEWGTAQVQFGAVVAGEWEPLEVDPGSIRYNAVAYSYLPLDADILGIDPVRLPSDGRVPIFRRGDVVLIMHPATLTATPALDEGEYVVNLPRTRIAWVRITDADGERLTTGYTLDPAAGRLRWASLDGLALPLTITHVVADLRMATDVQINGEITVSRALSHVFPSGQTIVAGCLIHGDRRARVSLTFDQVSWNGTWSDAISGSPATATLNLIDHPIVVTNEGCDTDRWLLRCINTATHQWELISEKRGLVWTGTYAPGGTDIAPINPRTRGPDGEGGTPYMRIPGAANGGGWINGNVVRINTVGAIAHFWIARSIKQSDPPEDDGVDGCEIHCLGNVDNPIQ</sequence>
<proteinExistence type="predicted"/>
<name>A0A4S4AQS1_9RHOO</name>
<evidence type="ECO:0000313" key="1">
    <source>
        <dbReference type="EMBL" id="THF61537.1"/>
    </source>
</evidence>
<keyword evidence="2" id="KW-1185">Reference proteome</keyword>
<protein>
    <submittedName>
        <fullName evidence="1">Uncharacterized protein</fullName>
    </submittedName>
</protein>
<evidence type="ECO:0000313" key="2">
    <source>
        <dbReference type="Proteomes" id="UP000308430"/>
    </source>
</evidence>
<dbReference type="OrthoDB" id="8477619at2"/>
<gene>
    <name evidence="1" type="ORF">E6C76_20095</name>
</gene>
<comment type="caution">
    <text evidence="1">The sequence shown here is derived from an EMBL/GenBank/DDBJ whole genome shotgun (WGS) entry which is preliminary data.</text>
</comment>
<dbReference type="AlphaFoldDB" id="A0A4S4AQS1"/>
<organism evidence="1 2">
    <name type="scientific">Pseudothauera nasutitermitis</name>
    <dbReference type="NCBI Taxonomy" id="2565930"/>
    <lineage>
        <taxon>Bacteria</taxon>
        <taxon>Pseudomonadati</taxon>
        <taxon>Pseudomonadota</taxon>
        <taxon>Betaproteobacteria</taxon>
        <taxon>Rhodocyclales</taxon>
        <taxon>Zoogloeaceae</taxon>
        <taxon>Pseudothauera</taxon>
    </lineage>
</organism>
<dbReference type="EMBL" id="SSOC01000009">
    <property type="protein sequence ID" value="THF61537.1"/>
    <property type="molecule type" value="Genomic_DNA"/>
</dbReference>
<accession>A0A4S4AQS1</accession>
<reference evidence="1 2" key="1">
    <citation type="submission" date="2019-04" db="EMBL/GenBank/DDBJ databases">
        <title>Azoarcus nasutitermitis sp. nov. isolated from termite nest.</title>
        <authorList>
            <person name="Lin S.-Y."/>
            <person name="Hameed A."/>
            <person name="Hsu Y.-H."/>
            <person name="Young C.-C."/>
        </authorList>
    </citation>
    <scope>NUCLEOTIDE SEQUENCE [LARGE SCALE GENOMIC DNA]</scope>
    <source>
        <strain evidence="1 2">CC-YHH838</strain>
    </source>
</reference>
<dbReference type="Proteomes" id="UP000308430">
    <property type="component" value="Unassembled WGS sequence"/>
</dbReference>